<dbReference type="InterPro" id="IPR050950">
    <property type="entry name" value="HTH-type_LysR_regulators"/>
</dbReference>
<gene>
    <name evidence="6" type="ORF">A8O14_09045</name>
</gene>
<organism evidence="6 7">
    <name type="scientific">Polynucleobacter wuianus</name>
    <dbReference type="NCBI Taxonomy" id="1743168"/>
    <lineage>
        <taxon>Bacteria</taxon>
        <taxon>Pseudomonadati</taxon>
        <taxon>Pseudomonadota</taxon>
        <taxon>Betaproteobacteria</taxon>
        <taxon>Burkholderiales</taxon>
        <taxon>Burkholderiaceae</taxon>
        <taxon>Polynucleobacter</taxon>
    </lineage>
</organism>
<dbReference type="PANTHER" id="PTHR30419">
    <property type="entry name" value="HTH-TYPE TRANSCRIPTIONAL REGULATOR YBHD"/>
    <property type="match status" value="1"/>
</dbReference>
<dbReference type="GO" id="GO:0005829">
    <property type="term" value="C:cytosol"/>
    <property type="evidence" value="ECO:0007669"/>
    <property type="project" value="TreeGrafter"/>
</dbReference>
<evidence type="ECO:0000313" key="6">
    <source>
        <dbReference type="EMBL" id="ANJ00211.1"/>
    </source>
</evidence>
<dbReference type="Gene3D" id="1.10.10.10">
    <property type="entry name" value="Winged helix-like DNA-binding domain superfamily/Winged helix DNA-binding domain"/>
    <property type="match status" value="1"/>
</dbReference>
<dbReference type="PROSITE" id="PS50931">
    <property type="entry name" value="HTH_LYSR"/>
    <property type="match status" value="1"/>
</dbReference>
<protein>
    <submittedName>
        <fullName evidence="6">LysR family transcriptional regulator</fullName>
    </submittedName>
</protein>
<evidence type="ECO:0000256" key="2">
    <source>
        <dbReference type="ARBA" id="ARBA00023015"/>
    </source>
</evidence>
<proteinExistence type="inferred from homology"/>
<keyword evidence="4" id="KW-0804">Transcription</keyword>
<keyword evidence="2" id="KW-0805">Transcription regulation</keyword>
<accession>A0A191UH38</accession>
<dbReference type="Proteomes" id="UP000078463">
    <property type="component" value="Chromosome"/>
</dbReference>
<dbReference type="SUPFAM" id="SSF46785">
    <property type="entry name" value="Winged helix' DNA-binding domain"/>
    <property type="match status" value="1"/>
</dbReference>
<dbReference type="InterPro" id="IPR005119">
    <property type="entry name" value="LysR_subst-bd"/>
</dbReference>
<dbReference type="GO" id="GO:0003700">
    <property type="term" value="F:DNA-binding transcription factor activity"/>
    <property type="evidence" value="ECO:0007669"/>
    <property type="project" value="InterPro"/>
</dbReference>
<dbReference type="PRINTS" id="PR00039">
    <property type="entry name" value="HTHLYSR"/>
</dbReference>
<dbReference type="AlphaFoldDB" id="A0A191UH38"/>
<dbReference type="Pfam" id="PF00126">
    <property type="entry name" value="HTH_1"/>
    <property type="match status" value="1"/>
</dbReference>
<dbReference type="Pfam" id="PF03466">
    <property type="entry name" value="LysR_substrate"/>
    <property type="match status" value="1"/>
</dbReference>
<dbReference type="KEGG" id="pwu:A8O14_09045"/>
<dbReference type="InterPro" id="IPR036388">
    <property type="entry name" value="WH-like_DNA-bd_sf"/>
</dbReference>
<dbReference type="Gene3D" id="3.40.190.290">
    <property type="match status" value="1"/>
</dbReference>
<keyword evidence="7" id="KW-1185">Reference proteome</keyword>
<sequence>MTLTQLRHMSELAKTGSFIKSSENLFVTQPALSRSIKSLEDELGAKLFDRQGRHTTLTAFGEEILRRSQILLDLAKDIKETNRNFKNGLSGQIRIGMGSGPGALLMTKLLEHIAVHYPHLHIEVARGKTGMLIESLRARKLDALIINARSMKPAQDLKMEVIYETPGAFMVRKGHPLRKLKKISIDDLRKYPIASTALSEETEKTIIDRYGKDANLDNLVNIKCSEISSLVEVAQQSNTVLLAIRNSALELEELTITPPLDATARFGFVTIENRTESPLLKHVRDFIEKDLNERPNKMAIKKE</sequence>
<dbReference type="GO" id="GO:0003677">
    <property type="term" value="F:DNA binding"/>
    <property type="evidence" value="ECO:0007669"/>
    <property type="project" value="UniProtKB-KW"/>
</dbReference>
<comment type="similarity">
    <text evidence="1">Belongs to the LysR transcriptional regulatory family.</text>
</comment>
<dbReference type="InterPro" id="IPR036390">
    <property type="entry name" value="WH_DNA-bd_sf"/>
</dbReference>
<evidence type="ECO:0000256" key="3">
    <source>
        <dbReference type="ARBA" id="ARBA00023125"/>
    </source>
</evidence>
<evidence type="ECO:0000256" key="4">
    <source>
        <dbReference type="ARBA" id="ARBA00023163"/>
    </source>
</evidence>
<evidence type="ECO:0000256" key="1">
    <source>
        <dbReference type="ARBA" id="ARBA00009437"/>
    </source>
</evidence>
<evidence type="ECO:0000259" key="5">
    <source>
        <dbReference type="PROSITE" id="PS50931"/>
    </source>
</evidence>
<reference evidence="7" key="1">
    <citation type="submission" date="2016-05" db="EMBL/GenBank/DDBJ databases">
        <title>Polynucleobacter sp. QLW-P1FAT50C-4 genome.</title>
        <authorList>
            <person name="Hahn M.W."/>
        </authorList>
    </citation>
    <scope>NUCLEOTIDE SEQUENCE [LARGE SCALE GENOMIC DNA]</scope>
    <source>
        <strain evidence="7">QLW-P1FAT50C-4</strain>
    </source>
</reference>
<name>A0A191UH38_9BURK</name>
<dbReference type="EMBL" id="CP015922">
    <property type="protein sequence ID" value="ANJ00211.1"/>
    <property type="molecule type" value="Genomic_DNA"/>
</dbReference>
<dbReference type="FunFam" id="1.10.10.10:FF:000001">
    <property type="entry name" value="LysR family transcriptional regulator"/>
    <property type="match status" value="1"/>
</dbReference>
<dbReference type="STRING" id="1743168.A8O14_09045"/>
<dbReference type="RefSeq" id="WP_068949216.1">
    <property type="nucleotide sequence ID" value="NZ_CP015922.1"/>
</dbReference>
<feature type="domain" description="HTH lysR-type" evidence="5">
    <location>
        <begin position="1"/>
        <end position="58"/>
    </location>
</feature>
<keyword evidence="3" id="KW-0238">DNA-binding</keyword>
<dbReference type="SUPFAM" id="SSF53850">
    <property type="entry name" value="Periplasmic binding protein-like II"/>
    <property type="match status" value="1"/>
</dbReference>
<dbReference type="OrthoDB" id="8673707at2"/>
<dbReference type="InterPro" id="IPR000847">
    <property type="entry name" value="LysR_HTH_N"/>
</dbReference>
<evidence type="ECO:0000313" key="7">
    <source>
        <dbReference type="Proteomes" id="UP000078463"/>
    </source>
</evidence>
<dbReference type="CDD" id="cd05466">
    <property type="entry name" value="PBP2_LTTR_substrate"/>
    <property type="match status" value="1"/>
</dbReference>